<feature type="compositionally biased region" description="Polar residues" evidence="1">
    <location>
        <begin position="1"/>
        <end position="16"/>
    </location>
</feature>
<feature type="compositionally biased region" description="Basic and acidic residues" evidence="1">
    <location>
        <begin position="20"/>
        <end position="33"/>
    </location>
</feature>
<dbReference type="OrthoDB" id="1750494at2759"/>
<name>A0A1S4BWX8_TOBAC</name>
<dbReference type="PaxDb" id="4097-A0A1S4BWX8"/>
<accession>A0A1S4BWX8</accession>
<dbReference type="CDD" id="cd00303">
    <property type="entry name" value="retropepsin_like"/>
    <property type="match status" value="1"/>
</dbReference>
<dbReference type="PANTHER" id="PTHR33067">
    <property type="entry name" value="RNA-DIRECTED DNA POLYMERASE-RELATED"/>
    <property type="match status" value="1"/>
</dbReference>
<dbReference type="AlphaFoldDB" id="A0A1S4BWX8"/>
<dbReference type="Gene3D" id="2.40.70.10">
    <property type="entry name" value="Acid Proteases"/>
    <property type="match status" value="1"/>
</dbReference>
<dbReference type="Gene3D" id="3.30.70.270">
    <property type="match status" value="1"/>
</dbReference>
<dbReference type="KEGG" id="nta:107812757"/>
<evidence type="ECO:0000313" key="2">
    <source>
        <dbReference type="RefSeq" id="XP_016493407.1"/>
    </source>
</evidence>
<evidence type="ECO:0008006" key="3">
    <source>
        <dbReference type="Google" id="ProtNLM"/>
    </source>
</evidence>
<feature type="region of interest" description="Disordered" evidence="1">
    <location>
        <begin position="1"/>
        <end position="49"/>
    </location>
</feature>
<organism evidence="2">
    <name type="scientific">Nicotiana tabacum</name>
    <name type="common">Common tobacco</name>
    <dbReference type="NCBI Taxonomy" id="4097"/>
    <lineage>
        <taxon>Eukaryota</taxon>
        <taxon>Viridiplantae</taxon>
        <taxon>Streptophyta</taxon>
        <taxon>Embryophyta</taxon>
        <taxon>Tracheophyta</taxon>
        <taxon>Spermatophyta</taxon>
        <taxon>Magnoliopsida</taxon>
        <taxon>eudicotyledons</taxon>
        <taxon>Gunneridae</taxon>
        <taxon>Pentapetalae</taxon>
        <taxon>asterids</taxon>
        <taxon>lamiids</taxon>
        <taxon>Solanales</taxon>
        <taxon>Solanaceae</taxon>
        <taxon>Nicotianoideae</taxon>
        <taxon>Nicotianeae</taxon>
        <taxon>Nicotiana</taxon>
    </lineage>
</organism>
<evidence type="ECO:0000256" key="1">
    <source>
        <dbReference type="SAM" id="MobiDB-lite"/>
    </source>
</evidence>
<dbReference type="RefSeq" id="XP_016493407.1">
    <property type="nucleotide sequence ID" value="XM_016637921.1"/>
</dbReference>
<proteinExistence type="predicted"/>
<reference evidence="2" key="1">
    <citation type="submission" date="2025-08" db="UniProtKB">
        <authorList>
            <consortium name="RefSeq"/>
        </authorList>
    </citation>
    <scope>IDENTIFICATION</scope>
</reference>
<sequence>MKRKQVTFSEKQPTTEVESETAKESEKPIEEAVAKQPQPIVAKPPPPFPQRLQKVKDNAAYKKFLDILKQVQINIPLVVIFQEVTKYAKYIKEIVAHKRKLTESETVALSEECSSKIQKKLPPKLKAPGSFTIQISIGKHVQLADRSLASPKGVIEDVLVQVGTFIFPVDFVILDYELDQEVPFILGRPFLATCRTIIDVCEGQMTMRVGTTPYLVYEDSLGRALVDEEEEEDDLVEEIVQVLNMTCQYVNGLKRFEEIDRPLTLTLPKPSIEECVPKKGGMTVVANEQNELIHTKVVTGCRVCIDYRKLNKGTRKDHFPLPFIDQMLDRLAEHEFYCFPDGSSDYNQTVIATEDQEKTTFTCPMAPSPLKGCHSGYAMHR</sequence>
<dbReference type="InterPro" id="IPR043128">
    <property type="entry name" value="Rev_trsase/Diguanyl_cyclase"/>
</dbReference>
<protein>
    <recommendedName>
        <fullName evidence="3">RNA-directed DNA polymerase homolog</fullName>
    </recommendedName>
</protein>
<dbReference type="InterPro" id="IPR043502">
    <property type="entry name" value="DNA/RNA_pol_sf"/>
</dbReference>
<dbReference type="SUPFAM" id="SSF56672">
    <property type="entry name" value="DNA/RNA polymerases"/>
    <property type="match status" value="1"/>
</dbReference>
<dbReference type="InterPro" id="IPR021109">
    <property type="entry name" value="Peptidase_aspartic_dom_sf"/>
</dbReference>
<gene>
    <name evidence="2" type="primary">LOC107812757</name>
</gene>
<dbReference type="PANTHER" id="PTHR33067:SF39">
    <property type="entry name" value="TRANSCRIPTION FACTOR INTERACTOR AND REGULATOR CCHC(ZN) FAMILY"/>
    <property type="match status" value="1"/>
</dbReference>
<dbReference type="Gene3D" id="3.10.10.10">
    <property type="entry name" value="HIV Type 1 Reverse Transcriptase, subunit A, domain 1"/>
    <property type="match status" value="1"/>
</dbReference>